<evidence type="ECO:0000256" key="1">
    <source>
        <dbReference type="SAM" id="MobiDB-lite"/>
    </source>
</evidence>
<accession>A0A318HSU3</accession>
<evidence type="ECO:0000313" key="2">
    <source>
        <dbReference type="EMBL" id="PXX12940.1"/>
    </source>
</evidence>
<protein>
    <submittedName>
        <fullName evidence="2">Uncharacterized protein</fullName>
    </submittedName>
</protein>
<organism evidence="2 3">
    <name type="scientific">Mycolicibacterium moriokaense</name>
    <dbReference type="NCBI Taxonomy" id="39691"/>
    <lineage>
        <taxon>Bacteria</taxon>
        <taxon>Bacillati</taxon>
        <taxon>Actinomycetota</taxon>
        <taxon>Actinomycetes</taxon>
        <taxon>Mycobacteriales</taxon>
        <taxon>Mycobacteriaceae</taxon>
        <taxon>Mycolicibacterium</taxon>
    </lineage>
</organism>
<gene>
    <name evidence="2" type="ORF">C8E89_10188</name>
</gene>
<feature type="compositionally biased region" description="Acidic residues" evidence="1">
    <location>
        <begin position="124"/>
        <end position="147"/>
    </location>
</feature>
<name>A0A318HSU3_9MYCO</name>
<sequence length="154" mass="15864">MLVLDVALVPDGASVLAEEVGAPPELLTLDVGSEPTREVGLVPAARVVTFVSDGLVASDAEVLPDVVFVRDGLSVLAEEVRAPPELLTLDVGDEPVGPLLEPVVPDVEVVPGVVVLPDGPLVPDGDEDDVDEVLDDDDVELPDDELVPDAPGVA</sequence>
<dbReference type="EMBL" id="QJJU01000001">
    <property type="protein sequence ID" value="PXX12940.1"/>
    <property type="molecule type" value="Genomic_DNA"/>
</dbReference>
<reference evidence="2 3" key="2">
    <citation type="submission" date="2018-06" db="EMBL/GenBank/DDBJ databases">
        <title>Sequencing of bacterial isolates from soil warming experiment in Harvard Forest, Massachusetts, USA.</title>
        <authorList>
            <person name="Deangelis K.PhD."/>
        </authorList>
    </citation>
    <scope>NUCLEOTIDE SEQUENCE [LARGE SCALE GENOMIC DNA]</scope>
    <source>
        <strain evidence="2 3">GAS496</strain>
    </source>
</reference>
<reference evidence="3" key="1">
    <citation type="submission" date="2018-05" db="EMBL/GenBank/DDBJ databases">
        <authorList>
            <person name="Deangelis K."/>
            <person name="Huntemann M."/>
            <person name="Clum A."/>
            <person name="Pillay M."/>
            <person name="Palaniappan K."/>
            <person name="Varghese N."/>
            <person name="Mikhailova N."/>
            <person name="Stamatis D."/>
            <person name="Reddy T."/>
            <person name="Daum C."/>
            <person name="Shapiro N."/>
            <person name="Ivanova N."/>
            <person name="Kyrpides N."/>
            <person name="Woyke T."/>
        </authorList>
    </citation>
    <scope>NUCLEOTIDE SEQUENCE [LARGE SCALE GENOMIC DNA]</scope>
    <source>
        <strain evidence="3">GAS496</strain>
    </source>
</reference>
<dbReference type="RefSeq" id="WP_110314118.1">
    <property type="nucleotide sequence ID" value="NZ_QJJU01000001.1"/>
</dbReference>
<comment type="caution">
    <text evidence="2">The sequence shown here is derived from an EMBL/GenBank/DDBJ whole genome shotgun (WGS) entry which is preliminary data.</text>
</comment>
<evidence type="ECO:0000313" key="3">
    <source>
        <dbReference type="Proteomes" id="UP000247781"/>
    </source>
</evidence>
<feature type="region of interest" description="Disordered" evidence="1">
    <location>
        <begin position="116"/>
        <end position="154"/>
    </location>
</feature>
<dbReference type="AlphaFoldDB" id="A0A318HSU3"/>
<dbReference type="Proteomes" id="UP000247781">
    <property type="component" value="Unassembled WGS sequence"/>
</dbReference>
<keyword evidence="3" id="KW-1185">Reference proteome</keyword>
<proteinExistence type="predicted"/>